<dbReference type="GO" id="GO:0005096">
    <property type="term" value="F:GTPase activator activity"/>
    <property type="evidence" value="ECO:0007669"/>
    <property type="project" value="TreeGrafter"/>
</dbReference>
<accession>A0A9W8LW16</accession>
<keyword evidence="4" id="KW-1185">Reference proteome</keyword>
<dbReference type="InterPro" id="IPR000857">
    <property type="entry name" value="MyTH4_dom"/>
</dbReference>
<dbReference type="SMART" id="SM00139">
    <property type="entry name" value="MyTH4"/>
    <property type="match status" value="1"/>
</dbReference>
<reference evidence="3" key="1">
    <citation type="submission" date="2022-07" db="EMBL/GenBank/DDBJ databases">
        <title>Phylogenomic reconstructions and comparative analyses of Kickxellomycotina fungi.</title>
        <authorList>
            <person name="Reynolds N.K."/>
            <person name="Stajich J.E."/>
            <person name="Barry K."/>
            <person name="Grigoriev I.V."/>
            <person name="Crous P."/>
            <person name="Smith M.E."/>
        </authorList>
    </citation>
    <scope>NUCLEOTIDE SEQUENCE</scope>
    <source>
        <strain evidence="3">NRRL 1566</strain>
    </source>
</reference>
<dbReference type="GO" id="GO:0005737">
    <property type="term" value="C:cytoplasm"/>
    <property type="evidence" value="ECO:0007669"/>
    <property type="project" value="TreeGrafter"/>
</dbReference>
<name>A0A9W8LW16_9FUNG</name>
<gene>
    <name evidence="3" type="ORF">IWW36_006080</name>
</gene>
<dbReference type="OrthoDB" id="437889at2759"/>
<evidence type="ECO:0000256" key="1">
    <source>
        <dbReference type="SAM" id="MobiDB-lite"/>
    </source>
</evidence>
<dbReference type="InterPro" id="IPR038185">
    <property type="entry name" value="MyTH4_dom_sf"/>
</dbReference>
<evidence type="ECO:0000259" key="2">
    <source>
        <dbReference type="PROSITE" id="PS51016"/>
    </source>
</evidence>
<sequence>TDLQEANSPAEKGTPQSAMPQAVKSLTVAAAQLQLESGTRSGGGTSVGPRRGSSQRHSQSETALETLKEVDDDESIALECSDYDAPASATVETFRRSEMTERLGADAVMLHAARNRSMPAMRAEETRGLRAFASTQFAAHKRGFLRRKVPLDELVSYTPALTRPLLNLPRELTRDALRSFSAVQAALAGEASEAVLWLCNVGVRTPALRDEILCQIGKQITGNPSSAATQRGWVLLCATLHAFGPSPRLHPHLAAFTATAPSLHLRRLLHVLLARTRQERKPRELSTAELRLVLAVPRRLP</sequence>
<dbReference type="AlphaFoldDB" id="A0A9W8LW16"/>
<dbReference type="GO" id="GO:0005856">
    <property type="term" value="C:cytoskeleton"/>
    <property type="evidence" value="ECO:0007669"/>
    <property type="project" value="InterPro"/>
</dbReference>
<dbReference type="PROSITE" id="PS51016">
    <property type="entry name" value="MYTH4"/>
    <property type="match status" value="1"/>
</dbReference>
<organism evidence="3 4">
    <name type="scientific">Coemansia brasiliensis</name>
    <dbReference type="NCBI Taxonomy" id="2650707"/>
    <lineage>
        <taxon>Eukaryota</taxon>
        <taxon>Fungi</taxon>
        <taxon>Fungi incertae sedis</taxon>
        <taxon>Zoopagomycota</taxon>
        <taxon>Kickxellomycotina</taxon>
        <taxon>Kickxellomycetes</taxon>
        <taxon>Kickxellales</taxon>
        <taxon>Kickxellaceae</taxon>
        <taxon>Coemansia</taxon>
    </lineage>
</organism>
<evidence type="ECO:0000313" key="4">
    <source>
        <dbReference type="Proteomes" id="UP001139887"/>
    </source>
</evidence>
<dbReference type="Pfam" id="PF00784">
    <property type="entry name" value="MyTH4"/>
    <property type="match status" value="1"/>
</dbReference>
<comment type="caution">
    <text evidence="3">The sequence shown here is derived from an EMBL/GenBank/DDBJ whole genome shotgun (WGS) entry which is preliminary data.</text>
</comment>
<dbReference type="Proteomes" id="UP001139887">
    <property type="component" value="Unassembled WGS sequence"/>
</dbReference>
<dbReference type="PANTHER" id="PTHR45876">
    <property type="entry name" value="FI04035P"/>
    <property type="match status" value="1"/>
</dbReference>
<dbReference type="PANTHER" id="PTHR45876:SF8">
    <property type="entry name" value="FI04035P"/>
    <property type="match status" value="1"/>
</dbReference>
<evidence type="ECO:0000313" key="3">
    <source>
        <dbReference type="EMBL" id="KAJ2841957.1"/>
    </source>
</evidence>
<feature type="region of interest" description="Disordered" evidence="1">
    <location>
        <begin position="1"/>
        <end position="70"/>
    </location>
</feature>
<feature type="non-terminal residue" evidence="3">
    <location>
        <position position="301"/>
    </location>
</feature>
<dbReference type="Gene3D" id="1.25.40.530">
    <property type="entry name" value="MyTH4 domain"/>
    <property type="match status" value="1"/>
</dbReference>
<feature type="non-terminal residue" evidence="3">
    <location>
        <position position="1"/>
    </location>
</feature>
<proteinExistence type="predicted"/>
<protein>
    <recommendedName>
        <fullName evidence="2">MyTH4 domain-containing protein</fullName>
    </recommendedName>
</protein>
<feature type="domain" description="MyTH4" evidence="2">
    <location>
        <begin position="156"/>
        <end position="301"/>
    </location>
</feature>
<dbReference type="EMBL" id="JANBUW010001973">
    <property type="protein sequence ID" value="KAJ2841957.1"/>
    <property type="molecule type" value="Genomic_DNA"/>
</dbReference>